<proteinExistence type="predicted"/>
<name>A0A0N0U7J7_9HYME</name>
<keyword evidence="2" id="KW-1185">Reference proteome</keyword>
<dbReference type="EMBL" id="KQ435694">
    <property type="protein sequence ID" value="KOX80928.1"/>
    <property type="molecule type" value="Genomic_DNA"/>
</dbReference>
<dbReference type="AlphaFoldDB" id="A0A0N0U7J7"/>
<organism evidence="1 2">
    <name type="scientific">Melipona quadrifasciata</name>
    <dbReference type="NCBI Taxonomy" id="166423"/>
    <lineage>
        <taxon>Eukaryota</taxon>
        <taxon>Metazoa</taxon>
        <taxon>Ecdysozoa</taxon>
        <taxon>Arthropoda</taxon>
        <taxon>Hexapoda</taxon>
        <taxon>Insecta</taxon>
        <taxon>Pterygota</taxon>
        <taxon>Neoptera</taxon>
        <taxon>Endopterygota</taxon>
        <taxon>Hymenoptera</taxon>
        <taxon>Apocrita</taxon>
        <taxon>Aculeata</taxon>
        <taxon>Apoidea</taxon>
        <taxon>Anthophila</taxon>
        <taxon>Apidae</taxon>
        <taxon>Melipona</taxon>
    </lineage>
</organism>
<protein>
    <submittedName>
        <fullName evidence="1">Uncharacterized protein</fullName>
    </submittedName>
</protein>
<gene>
    <name evidence="1" type="ORF">WN51_00846</name>
</gene>
<evidence type="ECO:0000313" key="2">
    <source>
        <dbReference type="Proteomes" id="UP000053105"/>
    </source>
</evidence>
<accession>A0A0N0U7J7</accession>
<sequence length="124" mass="14174">MDFSPKNPRAGGSGGDTCSHNDFEDAVNGVGKLYLPVRSGKLFNQCNKIFALELTAQVCKEITRMTASISNYFSFQLPEESILRDQDLRLTILSYHQSKKEKRRRDRYDTKIIRLLPLQNYVGV</sequence>
<dbReference type="Proteomes" id="UP000053105">
    <property type="component" value="Unassembled WGS sequence"/>
</dbReference>
<reference evidence="1 2" key="1">
    <citation type="submission" date="2015-07" db="EMBL/GenBank/DDBJ databases">
        <title>The genome of Melipona quadrifasciata.</title>
        <authorList>
            <person name="Pan H."/>
            <person name="Kapheim K."/>
        </authorList>
    </citation>
    <scope>NUCLEOTIDE SEQUENCE [LARGE SCALE GENOMIC DNA]</scope>
    <source>
        <strain evidence="1">0111107301</strain>
        <tissue evidence="1">Whole body</tissue>
    </source>
</reference>
<evidence type="ECO:0000313" key="1">
    <source>
        <dbReference type="EMBL" id="KOX80928.1"/>
    </source>
</evidence>